<dbReference type="Proteomes" id="UP000010471">
    <property type="component" value="Chromosome"/>
</dbReference>
<proteinExistence type="predicted"/>
<protein>
    <recommendedName>
        <fullName evidence="3">DUF4160 domain-containing protein</fullName>
    </recommendedName>
</protein>
<reference evidence="1 2" key="1">
    <citation type="submission" date="2012-06" db="EMBL/GenBank/DDBJ databases">
        <title>Finished chromosome of genome of Microcoleus sp. PCC 7113.</title>
        <authorList>
            <consortium name="US DOE Joint Genome Institute"/>
            <person name="Gugger M."/>
            <person name="Coursin T."/>
            <person name="Rippka R."/>
            <person name="Tandeau De Marsac N."/>
            <person name="Huntemann M."/>
            <person name="Wei C.-L."/>
            <person name="Han J."/>
            <person name="Detter J.C."/>
            <person name="Han C."/>
            <person name="Tapia R."/>
            <person name="Chen A."/>
            <person name="Kyrpides N."/>
            <person name="Mavromatis K."/>
            <person name="Markowitz V."/>
            <person name="Szeto E."/>
            <person name="Ivanova N."/>
            <person name="Pagani I."/>
            <person name="Pati A."/>
            <person name="Goodwin L."/>
            <person name="Nordberg H.P."/>
            <person name="Cantor M.N."/>
            <person name="Hua S.X."/>
            <person name="Woyke T."/>
            <person name="Kerfeld C.A."/>
        </authorList>
    </citation>
    <scope>NUCLEOTIDE SEQUENCE [LARGE SCALE GENOMIC DNA]</scope>
    <source>
        <strain evidence="1 2">PCC 7113</strain>
    </source>
</reference>
<dbReference type="AlphaFoldDB" id="K9WJV0"/>
<evidence type="ECO:0000313" key="1">
    <source>
        <dbReference type="EMBL" id="AFZ20680.1"/>
    </source>
</evidence>
<evidence type="ECO:0000313" key="2">
    <source>
        <dbReference type="Proteomes" id="UP000010471"/>
    </source>
</evidence>
<keyword evidence="2" id="KW-1185">Reference proteome</keyword>
<evidence type="ECO:0008006" key="3">
    <source>
        <dbReference type="Google" id="ProtNLM"/>
    </source>
</evidence>
<dbReference type="HOGENOM" id="CLU_162083_4_0_3"/>
<dbReference type="InterPro" id="IPR025427">
    <property type="entry name" value="DUF4160"/>
</dbReference>
<accession>K9WJV0</accession>
<name>K9WJV0_9CYAN</name>
<dbReference type="RefSeq" id="WP_015184813.1">
    <property type="nucleotide sequence ID" value="NC_019738.1"/>
</dbReference>
<dbReference type="eggNOG" id="ENOG5032XBG">
    <property type="taxonomic scope" value="Bacteria"/>
</dbReference>
<dbReference type="EMBL" id="CP003630">
    <property type="protein sequence ID" value="AFZ20680.1"/>
    <property type="molecule type" value="Genomic_DNA"/>
</dbReference>
<dbReference type="STRING" id="1173027.Mic7113_5022"/>
<sequence length="94" mass="10895">MKVLEDLKKNLFVYIYTNDHIPCHVHVFKGRKNDTNQKEVKINIGSEEERPSVVVANPNMKNKDIIDALKLVAANQEMLLRKWQEIHGIQELGD</sequence>
<dbReference type="Pfam" id="PF13711">
    <property type="entry name" value="DUF4160"/>
    <property type="match status" value="1"/>
</dbReference>
<dbReference type="KEGG" id="mic:Mic7113_5022"/>
<organism evidence="1 2">
    <name type="scientific">Allocoleopsis franciscana PCC 7113</name>
    <dbReference type="NCBI Taxonomy" id="1173027"/>
    <lineage>
        <taxon>Bacteria</taxon>
        <taxon>Bacillati</taxon>
        <taxon>Cyanobacteriota</taxon>
        <taxon>Cyanophyceae</taxon>
        <taxon>Coleofasciculales</taxon>
        <taxon>Coleofasciculaceae</taxon>
        <taxon>Allocoleopsis</taxon>
        <taxon>Allocoleopsis franciscana</taxon>
    </lineage>
</organism>
<gene>
    <name evidence="1" type="ORF">Mic7113_5022</name>
</gene>